<dbReference type="FunFam" id="3.40.50.720:FF:000084">
    <property type="entry name" value="Short-chain dehydrogenase reductase"/>
    <property type="match status" value="1"/>
</dbReference>
<dbReference type="PRINTS" id="PR00080">
    <property type="entry name" value="SDRFAMILY"/>
</dbReference>
<evidence type="ECO:0000256" key="2">
    <source>
        <dbReference type="ARBA" id="ARBA00022857"/>
    </source>
</evidence>
<dbReference type="Proteomes" id="UP000319732">
    <property type="component" value="Unassembled WGS sequence"/>
</dbReference>
<dbReference type="Gene3D" id="3.40.50.720">
    <property type="entry name" value="NAD(P)-binding Rossmann-like Domain"/>
    <property type="match status" value="1"/>
</dbReference>
<reference evidence="4 5" key="1">
    <citation type="submission" date="2019-06" db="EMBL/GenBank/DDBJ databases">
        <title>Whole genome sequence for Cellvibrionaceae sp. R142.</title>
        <authorList>
            <person name="Wang G."/>
        </authorList>
    </citation>
    <scope>NUCLEOTIDE SEQUENCE [LARGE SCALE GENOMIC DNA]</scope>
    <source>
        <strain evidence="4 5">R142</strain>
    </source>
</reference>
<keyword evidence="5" id="KW-1185">Reference proteome</keyword>
<proteinExistence type="inferred from homology"/>
<dbReference type="RefSeq" id="WP_142902880.1">
    <property type="nucleotide sequence ID" value="NZ_ML660088.1"/>
</dbReference>
<organism evidence="4 5">
    <name type="scientific">Exilibacterium tricleocarpae</name>
    <dbReference type="NCBI Taxonomy" id="2591008"/>
    <lineage>
        <taxon>Bacteria</taxon>
        <taxon>Pseudomonadati</taxon>
        <taxon>Pseudomonadota</taxon>
        <taxon>Gammaproteobacteria</taxon>
        <taxon>Cellvibrionales</taxon>
        <taxon>Cellvibrionaceae</taxon>
        <taxon>Exilibacterium</taxon>
    </lineage>
</organism>
<keyword evidence="3" id="KW-0560">Oxidoreductase</keyword>
<keyword evidence="2" id="KW-0521">NADP</keyword>
<dbReference type="PRINTS" id="PR00081">
    <property type="entry name" value="GDHRDH"/>
</dbReference>
<dbReference type="Pfam" id="PF13561">
    <property type="entry name" value="adh_short_C2"/>
    <property type="match status" value="1"/>
</dbReference>
<evidence type="ECO:0000313" key="5">
    <source>
        <dbReference type="Proteomes" id="UP000319732"/>
    </source>
</evidence>
<dbReference type="OrthoDB" id="286404at2"/>
<evidence type="ECO:0000256" key="1">
    <source>
        <dbReference type="ARBA" id="ARBA00006484"/>
    </source>
</evidence>
<dbReference type="GO" id="GO:0008709">
    <property type="term" value="F:cholate 7-alpha-dehydrogenase (NAD+) activity"/>
    <property type="evidence" value="ECO:0007669"/>
    <property type="project" value="TreeGrafter"/>
</dbReference>
<dbReference type="EMBL" id="VHSG01000005">
    <property type="protein sequence ID" value="TQV84674.1"/>
    <property type="molecule type" value="Genomic_DNA"/>
</dbReference>
<dbReference type="PANTHER" id="PTHR43618:SF8">
    <property type="entry name" value="7ALPHA-HYDROXYSTEROID DEHYDROGENASE"/>
    <property type="match status" value="1"/>
</dbReference>
<protein>
    <submittedName>
        <fullName evidence="4">SDR family oxidoreductase</fullName>
    </submittedName>
</protein>
<comment type="similarity">
    <text evidence="1">Belongs to the short-chain dehydrogenases/reductases (SDR) family.</text>
</comment>
<gene>
    <name evidence="4" type="ORF">FKG94_03890</name>
</gene>
<sequence length="256" mass="27235">MLEKLFDLSGRTALVTGGSRGIGEMIARGLVESGVKTYISSRKGDACASLADELSASGECIALPADLSQMSEIDRLAAALGEREQQLDILVNNAGAAWGEPYDEFSEGGWDKVMNLNLKSVFFLTQKCTPLLRAAATAERPAKVINIASIDGIRVPDLETYSYSASKSGLIHLTRRLAKRLIEDRIIVTGIAPGAFASSMNKMARDQADEVSQWVPAKRIGTPEDMAGTVIFLASRAGDYVVGSTIAVDGGVAYAM</sequence>
<dbReference type="InterPro" id="IPR052178">
    <property type="entry name" value="Sec_Metab_Biosynth_SDR"/>
</dbReference>
<dbReference type="AlphaFoldDB" id="A0A545U5D5"/>
<dbReference type="PANTHER" id="PTHR43618">
    <property type="entry name" value="7-ALPHA-HYDROXYSTEROID DEHYDROGENASE"/>
    <property type="match status" value="1"/>
</dbReference>
<accession>A0A545U5D5</accession>
<dbReference type="InterPro" id="IPR036291">
    <property type="entry name" value="NAD(P)-bd_dom_sf"/>
</dbReference>
<evidence type="ECO:0000256" key="3">
    <source>
        <dbReference type="ARBA" id="ARBA00023002"/>
    </source>
</evidence>
<dbReference type="GO" id="GO:0005829">
    <property type="term" value="C:cytosol"/>
    <property type="evidence" value="ECO:0007669"/>
    <property type="project" value="TreeGrafter"/>
</dbReference>
<comment type="caution">
    <text evidence="4">The sequence shown here is derived from an EMBL/GenBank/DDBJ whole genome shotgun (WGS) entry which is preliminary data.</text>
</comment>
<dbReference type="SUPFAM" id="SSF51735">
    <property type="entry name" value="NAD(P)-binding Rossmann-fold domains"/>
    <property type="match status" value="1"/>
</dbReference>
<dbReference type="InterPro" id="IPR002347">
    <property type="entry name" value="SDR_fam"/>
</dbReference>
<name>A0A545U5D5_9GAMM</name>
<evidence type="ECO:0000313" key="4">
    <source>
        <dbReference type="EMBL" id="TQV84674.1"/>
    </source>
</evidence>